<organism evidence="2 4">
    <name type="scientific">Plasmodiophora brassicae</name>
    <name type="common">Clubroot disease agent</name>
    <dbReference type="NCBI Taxonomy" id="37360"/>
    <lineage>
        <taxon>Eukaryota</taxon>
        <taxon>Sar</taxon>
        <taxon>Rhizaria</taxon>
        <taxon>Endomyxa</taxon>
        <taxon>Phytomyxea</taxon>
        <taxon>Plasmodiophorida</taxon>
        <taxon>Plasmodiophoridae</taxon>
        <taxon>Plasmodiophora</taxon>
    </lineage>
</organism>
<evidence type="ECO:0000313" key="4">
    <source>
        <dbReference type="Proteomes" id="UP000039324"/>
    </source>
</evidence>
<dbReference type="Proteomes" id="UP000039324">
    <property type="component" value="Unassembled WGS sequence"/>
</dbReference>
<feature type="compositionally biased region" description="Acidic residues" evidence="1">
    <location>
        <begin position="195"/>
        <end position="292"/>
    </location>
</feature>
<protein>
    <submittedName>
        <fullName evidence="2">Uncharacterized protein</fullName>
    </submittedName>
</protein>
<proteinExistence type="predicted"/>
<reference evidence="3 5" key="2">
    <citation type="submission" date="2018-03" db="EMBL/GenBank/DDBJ databases">
        <authorList>
            <person name="Fogelqvist J."/>
        </authorList>
    </citation>
    <scope>NUCLEOTIDE SEQUENCE [LARGE SCALE GENOMIC DNA]</scope>
</reference>
<dbReference type="EMBL" id="OVEO01000017">
    <property type="protein sequence ID" value="SPR01366.1"/>
    <property type="molecule type" value="Genomic_DNA"/>
</dbReference>
<evidence type="ECO:0000313" key="5">
    <source>
        <dbReference type="Proteomes" id="UP000290189"/>
    </source>
</evidence>
<reference evidence="2 4" key="1">
    <citation type="submission" date="2015-02" db="EMBL/GenBank/DDBJ databases">
        <authorList>
            <person name="Chooi Y.-H."/>
        </authorList>
    </citation>
    <scope>NUCLEOTIDE SEQUENCE [LARGE SCALE GENOMIC DNA]</scope>
    <source>
        <strain evidence="2">E3</strain>
    </source>
</reference>
<name>A0A0G4J1W8_PLABS</name>
<geneLocation type="mitochondrion" evidence="3"/>
<dbReference type="Proteomes" id="UP000290189">
    <property type="component" value="Unassembled WGS sequence"/>
</dbReference>
<gene>
    <name evidence="2" type="ORF">PBRA_001945</name>
    <name evidence="3" type="ORF">PLBR_LOCUS8581</name>
</gene>
<accession>A0A0G4J1W8</accession>
<dbReference type="AlphaFoldDB" id="A0A0G4J1W8"/>
<keyword evidence="3" id="KW-0496">Mitochondrion</keyword>
<evidence type="ECO:0000313" key="2">
    <source>
        <dbReference type="EMBL" id="CEP01339.1"/>
    </source>
</evidence>
<evidence type="ECO:0000256" key="1">
    <source>
        <dbReference type="SAM" id="MobiDB-lite"/>
    </source>
</evidence>
<feature type="compositionally biased region" description="Low complexity" evidence="1">
    <location>
        <begin position="185"/>
        <end position="194"/>
    </location>
</feature>
<keyword evidence="4" id="KW-1185">Reference proteome</keyword>
<evidence type="ECO:0000313" key="3">
    <source>
        <dbReference type="EMBL" id="SPR01366.1"/>
    </source>
</evidence>
<dbReference type="EMBL" id="CDSF01000112">
    <property type="protein sequence ID" value="CEP01339.1"/>
    <property type="molecule type" value="Genomic_DNA"/>
</dbReference>
<feature type="region of interest" description="Disordered" evidence="1">
    <location>
        <begin position="171"/>
        <end position="304"/>
    </location>
</feature>
<sequence length="304" mass="33786">MVRPSKVIVRNFVLEYLSHIRGPKHWPPIDGKTMNKLHVHLDIPGITKKPKKAQVYKMLSETLGVVKFKEVKKKGHKKKLTDIKWREELVDQVLMSWNSYPRPPFDKFLTDLHASSLFKRYNPIPIEGPIPYASKLNQPGCLVRKGGLLGAGAVPSGSRLALLASAKRGPMAQHADSSIEKDSGAGDQLQGAAADEADDADDIFESGSDDDDLRVEDDDDEDEGFTDEEELESSDDDDDDDFRAGADDDDDDDNDSDDDAYSDDSDYADDSDDYDDNDDDESDFDDDESDDDVPGKGVRPRATR</sequence>